<evidence type="ECO:0000313" key="2">
    <source>
        <dbReference type="Proteomes" id="UP001059971"/>
    </source>
</evidence>
<dbReference type="EMBL" id="AP018817">
    <property type="protein sequence ID" value="BBF70203.1"/>
    <property type="molecule type" value="Genomic_DNA"/>
</dbReference>
<proteinExistence type="predicted"/>
<organism evidence="1 2">
    <name type="scientific">Sphingomonas bisphenolicum</name>
    <dbReference type="NCBI Taxonomy" id="296544"/>
    <lineage>
        <taxon>Bacteria</taxon>
        <taxon>Pseudomonadati</taxon>
        <taxon>Pseudomonadota</taxon>
        <taxon>Alphaproteobacteria</taxon>
        <taxon>Sphingomonadales</taxon>
        <taxon>Sphingomonadaceae</taxon>
        <taxon>Sphingomonas</taxon>
    </lineage>
</organism>
<dbReference type="Proteomes" id="UP001059971">
    <property type="component" value="Chromosome 1"/>
</dbReference>
<protein>
    <submittedName>
        <fullName evidence="1">Uncharacterized protein</fullName>
    </submittedName>
</protein>
<sequence>MAGVVATLSLQVAAKLIGSADLGNPIAPVTLEKVVRIAAGTDALGKADVLWADTRTIAASSTENLDLAGALAGLLGGTVTAAEITAIVVVADAGNTNDVVLFGAASNAFNGPLSGTTPKHALGPDDVYLATNKKGWTVTPATGDILLVANSGSGTAVTYSIILFGRTVAA</sequence>
<name>A0ABM7G6A3_9SPHN</name>
<dbReference type="RefSeq" id="WP_261934613.1">
    <property type="nucleotide sequence ID" value="NZ_AP018817.1"/>
</dbReference>
<evidence type="ECO:0000313" key="1">
    <source>
        <dbReference type="EMBL" id="BBF70203.1"/>
    </source>
</evidence>
<keyword evidence="2" id="KW-1185">Reference proteome</keyword>
<gene>
    <name evidence="1" type="ORF">SBA_ch1_24030</name>
</gene>
<accession>A0ABM7G6A3</accession>
<reference evidence="1" key="1">
    <citation type="submission" date="2018-07" db="EMBL/GenBank/DDBJ databases">
        <title>Complete genome sequence of Sphingomonas bisphenolicum strain AO1, a bisphenol A degradative bacterium isolated from Japanese farm field.</title>
        <authorList>
            <person name="Murakami M."/>
            <person name="Koh M."/>
            <person name="Koba S."/>
            <person name="Matsumura Y."/>
        </authorList>
    </citation>
    <scope>NUCLEOTIDE SEQUENCE</scope>
    <source>
        <strain evidence="1">AO1</strain>
    </source>
</reference>